<reference evidence="1" key="1">
    <citation type="journal article" date="2021" name="Proc. Natl. Acad. Sci. U.S.A.">
        <title>A Catalog of Tens of Thousands of Viruses from Human Metagenomes Reveals Hidden Associations with Chronic Diseases.</title>
        <authorList>
            <person name="Tisza M.J."/>
            <person name="Buck C.B."/>
        </authorList>
    </citation>
    <scope>NUCLEOTIDE SEQUENCE</scope>
    <source>
        <strain evidence="1">CtNs77</strain>
    </source>
</reference>
<protein>
    <submittedName>
        <fullName evidence="1">Minor capsid protein</fullName>
    </submittedName>
</protein>
<name>A0A8S5QIT2_9CAUD</name>
<evidence type="ECO:0000313" key="1">
    <source>
        <dbReference type="EMBL" id="DAE18452.1"/>
    </source>
</evidence>
<proteinExistence type="predicted"/>
<dbReference type="Pfam" id="PF06152">
    <property type="entry name" value="Phage_min_cap2"/>
    <property type="match status" value="1"/>
</dbReference>
<sequence length="568" mass="63315">MLSPEYLAQCTSYLLGMMDLINEQLVADIARRIVKTCTLTESAQFEAEKLTQQNILYKDIVNSISKVSGLTEAEIVRVFEEANFENMESENLRAAIAGKTPIDHASNVAMGNLLSSHIRKTKGVVKNLTRTTASQGQNAFINAVNLANMQVSSGAFTYDFAIKNAIKQVAKSGLTVQYPTGHIDKLDVAVRRAVLTGVNQSSAELNMLYCDEIGTDLVEVTAHSGARPSHADWQGGVYSLSGKSKGYGSFYDITGYGTGEGLCGWNCRHSFYAYYEGTERTYSKEYLDSLDSKTYEYGGETYTNYEAGQKQRSYERAIRAEKRYLAGLNSAYNETKDDTLRQSLKYEMESSAVNLKRKEAELKHFCKATDRRVDTTRTQVHAVKDASGKIVGFDRSAAQRARTVAIKHHTDWLKSIGAESSELKVLDKYYDAKYNNSPAYKNLINYRFLVSKGEISPLLSYKVYDAYSRAVQNNLVGVQTPLGLQIEGYTSHFVGRVIGYSALNRKYNRPGVSIEDLLDCLKAGRVGKEQVNKAGERSILLKNDKCNISINPDTKTLIQCNPRKLVKR</sequence>
<dbReference type="GO" id="GO:0005198">
    <property type="term" value="F:structural molecule activity"/>
    <property type="evidence" value="ECO:0007669"/>
    <property type="project" value="InterPro"/>
</dbReference>
<organism evidence="1">
    <name type="scientific">Siphoviridae sp. ctNs77</name>
    <dbReference type="NCBI Taxonomy" id="2825473"/>
    <lineage>
        <taxon>Viruses</taxon>
        <taxon>Duplodnaviria</taxon>
        <taxon>Heunggongvirae</taxon>
        <taxon>Uroviricota</taxon>
        <taxon>Caudoviricetes</taxon>
    </lineage>
</organism>
<dbReference type="EMBL" id="BK015656">
    <property type="protein sequence ID" value="DAE18452.1"/>
    <property type="molecule type" value="Genomic_DNA"/>
</dbReference>
<dbReference type="InterPro" id="IPR009319">
    <property type="entry name" value="Phage_A118_VSP1"/>
</dbReference>
<accession>A0A8S5QIT2</accession>